<name>A0A8T8I297_9PSEU</name>
<dbReference type="AlphaFoldDB" id="A0A8T8I297"/>
<dbReference type="InterPro" id="IPR028082">
    <property type="entry name" value="Peripla_BP_I"/>
</dbReference>
<feature type="non-terminal residue" evidence="1">
    <location>
        <position position="1"/>
    </location>
</feature>
<evidence type="ECO:0000313" key="1">
    <source>
        <dbReference type="EMBL" id="QTR04104.1"/>
    </source>
</evidence>
<reference evidence="1" key="1">
    <citation type="submission" date="2021-04" db="EMBL/GenBank/DDBJ databases">
        <title>Saccharothrix algeriensis WGS.</title>
        <authorList>
            <person name="Stuskova K."/>
            <person name="Hakalova E."/>
            <person name="Tebbal A.B."/>
            <person name="Eichmeier A."/>
        </authorList>
    </citation>
    <scope>NUCLEOTIDE SEQUENCE</scope>
    <source>
        <strain evidence="1">NRRL B-24137</strain>
    </source>
</reference>
<dbReference type="EMBL" id="CP072788">
    <property type="protein sequence ID" value="QTR04104.1"/>
    <property type="molecule type" value="Genomic_DNA"/>
</dbReference>
<protein>
    <submittedName>
        <fullName evidence="1">Sugar ABC transporter substrate-binding protein</fullName>
    </submittedName>
</protein>
<organism evidence="1 2">
    <name type="scientific">Saccharothrix algeriensis</name>
    <dbReference type="NCBI Taxonomy" id="173560"/>
    <lineage>
        <taxon>Bacteria</taxon>
        <taxon>Bacillati</taxon>
        <taxon>Actinomycetota</taxon>
        <taxon>Actinomycetes</taxon>
        <taxon>Pseudonocardiales</taxon>
        <taxon>Pseudonocardiaceae</taxon>
        <taxon>Saccharothrix</taxon>
    </lineage>
</organism>
<dbReference type="Proteomes" id="UP000671828">
    <property type="component" value="Chromosome"/>
</dbReference>
<proteinExistence type="predicted"/>
<sequence length="146" mass="16432">FVGGFVLAAEVHRMRRDLVEFCGESAVPVVFTDLEPFEGEDQYPENAAFVGYLSADIGALAGQWLASYLRPRGLRQPHVLIVASLEHQDRQTCCAEVLRHRVPDVDITINDGCAYRRSKAYDAVQSHIRLLDRRRGRLDAVFSTND</sequence>
<evidence type="ECO:0000313" key="2">
    <source>
        <dbReference type="Proteomes" id="UP000671828"/>
    </source>
</evidence>
<accession>A0A8T8I297</accession>
<dbReference type="SUPFAM" id="SSF53822">
    <property type="entry name" value="Periplasmic binding protein-like I"/>
    <property type="match status" value="1"/>
</dbReference>
<dbReference type="Gene3D" id="3.40.50.2300">
    <property type="match status" value="2"/>
</dbReference>
<gene>
    <name evidence="1" type="ORF">J7S33_03700</name>
</gene>